<proteinExistence type="predicted"/>
<evidence type="ECO:0008006" key="3">
    <source>
        <dbReference type="Google" id="ProtNLM"/>
    </source>
</evidence>
<name>A0A1H3RDQ8_9BACT</name>
<reference evidence="1 2" key="1">
    <citation type="submission" date="2016-10" db="EMBL/GenBank/DDBJ databases">
        <authorList>
            <person name="Varghese N."/>
            <person name="Submissions S."/>
        </authorList>
    </citation>
    <scope>NUCLEOTIDE SEQUENCE [LARGE SCALE GENOMIC DNA]</scope>
    <source>
        <strain evidence="1 2">DSM 17997</strain>
    </source>
</reference>
<dbReference type="Proteomes" id="UP000199663">
    <property type="component" value="Unassembled WGS sequence"/>
</dbReference>
<accession>A0A1H3RDQ8</accession>
<evidence type="ECO:0000313" key="2">
    <source>
        <dbReference type="Proteomes" id="UP000199663"/>
    </source>
</evidence>
<protein>
    <recommendedName>
        <fullName evidence="3">PIN domain-containing protein</fullName>
    </recommendedName>
</protein>
<dbReference type="EMBL" id="FNQC01000008">
    <property type="protein sequence ID" value="SDZ23338.1"/>
    <property type="molecule type" value="Genomic_DNA"/>
</dbReference>
<comment type="caution">
    <text evidence="1">The sequence shown here is derived from an EMBL/GenBank/DDBJ whole genome shotgun (WGS) entry which is preliminary data.</text>
</comment>
<gene>
    <name evidence="1" type="ORF">SAMN05444412_10836</name>
</gene>
<sequence length="107" mass="12561">MGMKKNEKFILIDADVISHFVSGGLITLLPTIFPYPIKILDKVYAEISRMPGRKTEVDNLLLFKLIEQIPFPEDNQRIKKEYHYIKNRLFNRKGNLLALKSRKIFIL</sequence>
<evidence type="ECO:0000313" key="1">
    <source>
        <dbReference type="EMBL" id="SDZ23338.1"/>
    </source>
</evidence>
<organism evidence="1 2">
    <name type="scientific">Rhodonellum ikkaensis</name>
    <dbReference type="NCBI Taxonomy" id="336829"/>
    <lineage>
        <taxon>Bacteria</taxon>
        <taxon>Pseudomonadati</taxon>
        <taxon>Bacteroidota</taxon>
        <taxon>Cytophagia</taxon>
        <taxon>Cytophagales</taxon>
        <taxon>Cytophagaceae</taxon>
        <taxon>Rhodonellum</taxon>
    </lineage>
</organism>
<keyword evidence="2" id="KW-1185">Reference proteome</keyword>